<reference evidence="2 3" key="1">
    <citation type="submission" date="2021-01" db="EMBL/GenBank/DDBJ databases">
        <title>Identification of strong promoters based on the transcriptome of Brevibacillus choshinensis.</title>
        <authorList>
            <person name="Yao D."/>
            <person name="Zhang K."/>
            <person name="Wu J."/>
        </authorList>
    </citation>
    <scope>NUCLEOTIDE SEQUENCE [LARGE SCALE GENOMIC DNA]</scope>
    <source>
        <strain evidence="2 3">HPD31-SP3</strain>
    </source>
</reference>
<gene>
    <name evidence="2" type="ORF">JNE38_27605</name>
</gene>
<feature type="domain" description="Acyclic terpene utilisation N-terminal" evidence="1">
    <location>
        <begin position="2"/>
        <end position="434"/>
    </location>
</feature>
<organism evidence="2 3">
    <name type="scientific">Brevibacillus choshinensis</name>
    <dbReference type="NCBI Taxonomy" id="54911"/>
    <lineage>
        <taxon>Bacteria</taxon>
        <taxon>Bacillati</taxon>
        <taxon>Bacillota</taxon>
        <taxon>Bacilli</taxon>
        <taxon>Bacillales</taxon>
        <taxon>Paenibacillaceae</taxon>
        <taxon>Brevibacillus</taxon>
    </lineage>
</organism>
<protein>
    <submittedName>
        <fullName evidence="2">DUF1446 domain-containing protein</fullName>
    </submittedName>
</protein>
<evidence type="ECO:0000259" key="1">
    <source>
        <dbReference type="Pfam" id="PF07287"/>
    </source>
</evidence>
<dbReference type="Proteomes" id="UP000596248">
    <property type="component" value="Chromosome"/>
</dbReference>
<dbReference type="PANTHER" id="PTHR47472:SF1">
    <property type="entry name" value="DUF1446-DOMAIN-CONTAINING PROTEIN"/>
    <property type="match status" value="1"/>
</dbReference>
<sequence length="438" mass="46950">MLRIGSGAGFAGDRLEPAVLLAEQGKLDYLVLECLAERTIALAQRRKLENPALGYDALLEKRMELLLPILKKNRVRLVTNMGAANPVAAAEKIIEIARRQGLSIKVAAVTGDDVLEKLHPEQRTLESNEPLSSYGPLISANAYIGAAALLPALETGADIIVAGRVADPSLFLAPMMHHYGWSWEEKDKLAQGTVIGHLLECAGQITGGYFADPGKKEVAGLAELGFPFADIDHDGTAVISKIEGTGGVIHLGTVKEQLLYEVTNPYAYLTPDISADFSTVSLRELSPNRVKVSGGVGKEQPATLKVSVGYHAGFIGEGEISYGGCHALGRAQLAGEIIRERLAQRSFSEIRIDYIGCNSVHRTSFSHEGEPYEVRLRAAAKAASHEAAQQVGEEVEALYTNGPAGGGGARKYVHEVIGIVSVLMERGQVHTQVTIREC</sequence>
<keyword evidence="3" id="KW-1185">Reference proteome</keyword>
<dbReference type="EMBL" id="CP069127">
    <property type="protein sequence ID" value="QRG67177.1"/>
    <property type="molecule type" value="Genomic_DNA"/>
</dbReference>
<dbReference type="Pfam" id="PF07287">
    <property type="entry name" value="AtuA"/>
    <property type="match status" value="1"/>
</dbReference>
<dbReference type="PANTHER" id="PTHR47472">
    <property type="entry name" value="PROPIONYL-COA CARBOXYLASE"/>
    <property type="match status" value="1"/>
</dbReference>
<dbReference type="InterPro" id="IPR010839">
    <property type="entry name" value="AtuA_N"/>
</dbReference>
<proteinExistence type="predicted"/>
<dbReference type="RefSeq" id="WP_203354238.1">
    <property type="nucleotide sequence ID" value="NZ_CP069127.1"/>
</dbReference>
<name>A0ABX7FPF2_BRECH</name>
<accession>A0ABX7FPF2</accession>
<evidence type="ECO:0000313" key="2">
    <source>
        <dbReference type="EMBL" id="QRG67177.1"/>
    </source>
</evidence>
<evidence type="ECO:0000313" key="3">
    <source>
        <dbReference type="Proteomes" id="UP000596248"/>
    </source>
</evidence>